<evidence type="ECO:0000313" key="2">
    <source>
        <dbReference type="Proteomes" id="UP001469553"/>
    </source>
</evidence>
<keyword evidence="2" id="KW-1185">Reference proteome</keyword>
<dbReference type="Proteomes" id="UP001469553">
    <property type="component" value="Unassembled WGS sequence"/>
</dbReference>
<reference evidence="1 2" key="1">
    <citation type="submission" date="2021-06" db="EMBL/GenBank/DDBJ databases">
        <authorList>
            <person name="Palmer J.M."/>
        </authorList>
    </citation>
    <scope>NUCLEOTIDE SEQUENCE [LARGE SCALE GENOMIC DNA]</scope>
    <source>
        <strain evidence="1 2">AS_MEX2019</strain>
        <tissue evidence="1">Muscle</tissue>
    </source>
</reference>
<protein>
    <submittedName>
        <fullName evidence="1">Uncharacterized protein</fullName>
    </submittedName>
</protein>
<accession>A0ABV0Y5E3</accession>
<name>A0ABV0Y5E3_9TELE</name>
<gene>
    <name evidence="1" type="ORF">AMECASPLE_028894</name>
</gene>
<comment type="caution">
    <text evidence="1">The sequence shown here is derived from an EMBL/GenBank/DDBJ whole genome shotgun (WGS) entry which is preliminary data.</text>
</comment>
<evidence type="ECO:0000313" key="1">
    <source>
        <dbReference type="EMBL" id="MEQ2289017.1"/>
    </source>
</evidence>
<organism evidence="1 2">
    <name type="scientific">Ameca splendens</name>
    <dbReference type="NCBI Taxonomy" id="208324"/>
    <lineage>
        <taxon>Eukaryota</taxon>
        <taxon>Metazoa</taxon>
        <taxon>Chordata</taxon>
        <taxon>Craniata</taxon>
        <taxon>Vertebrata</taxon>
        <taxon>Euteleostomi</taxon>
        <taxon>Actinopterygii</taxon>
        <taxon>Neopterygii</taxon>
        <taxon>Teleostei</taxon>
        <taxon>Neoteleostei</taxon>
        <taxon>Acanthomorphata</taxon>
        <taxon>Ovalentaria</taxon>
        <taxon>Atherinomorphae</taxon>
        <taxon>Cyprinodontiformes</taxon>
        <taxon>Goodeidae</taxon>
        <taxon>Ameca</taxon>
    </lineage>
</organism>
<sequence>MSLSTSMSSTGVRAPKEIKHQLINSSNCHLCVSLICESFQVELTAFKHLLLLTLKVVERFTTIDVSSNHPEHSLVDLLQFATSLASGWMMPLSAFYTEL</sequence>
<proteinExistence type="predicted"/>
<dbReference type="EMBL" id="JAHRIP010022050">
    <property type="protein sequence ID" value="MEQ2289017.1"/>
    <property type="molecule type" value="Genomic_DNA"/>
</dbReference>